<dbReference type="CDD" id="cd02970">
    <property type="entry name" value="PRX_like2"/>
    <property type="match status" value="1"/>
</dbReference>
<reference evidence="2 3" key="1">
    <citation type="submission" date="2019-02" db="EMBL/GenBank/DDBJ databases">
        <title>Genome sequencing of the rare red list fungi Phellinidium pouzarii.</title>
        <authorList>
            <person name="Buettner E."/>
            <person name="Kellner H."/>
        </authorList>
    </citation>
    <scope>NUCLEOTIDE SEQUENCE [LARGE SCALE GENOMIC DNA]</scope>
    <source>
        <strain evidence="2 3">DSM 108285</strain>
    </source>
</reference>
<proteinExistence type="predicted"/>
<feature type="region of interest" description="Disordered" evidence="1">
    <location>
        <begin position="114"/>
        <end position="183"/>
    </location>
</feature>
<comment type="caution">
    <text evidence="2">The sequence shown here is derived from an EMBL/GenBank/DDBJ whole genome shotgun (WGS) entry which is preliminary data.</text>
</comment>
<sequence>MLSTPASLPTLTGKHMSLYKRKSAPAPTPLEIEAADIRYPPFDLEDPFASLVELRRRSCSFNCNVDQHAAMGRTCVAQPTSTAPFDLPHLSSKAFPSVPGRRYTLAVALPGPVSPLDTAPDAIPTDSAGIRGPGSELGVETTDRQEALKSLTKRSTANRPDADSNRSQNLSHSVQKSGSDLDCDRHHRRYSHIADFFRDASAVQPTKRHYIPRKVLSLSYMYTLSLTPDLSRSSSEDVSSSSLLLDPTMSMAQTPRSATFVDKSAGFYETRGPSSSTTSLIRKLIPKRSVASLSSIPRRKREWEVIEKDLPDLPMISGSPAPSIPFPCASAPPSISDISLSSARGLSSDPFRNVSPAAQEDKGYATAPEYRAGISNAHLDAGLVPQRKSRLFSFSSRSLLSSRVDLYESKKALKVQTMNYPFEEYALPTPEQLQAAASLFVVAESGVRLRFGDLWKLEQTVVIFVRHFRFHACQDYVRSIASEVDVDTLEKAGLKIVVIGLGPHSLIAPYRQLTDACFPIYTDPTLALHRALGMSLKKTNPGPNSERGHYITNGNSGIGMLRRTLVNAVSQRLVLPLFERGGDGAQLGGEFVLGPGVTCAFGHRMRHTRGHAPILDVVTASGVQTPSLRRTHRMILQRQEQGLGGQDVSMYDEDAWMAQRRRSLARLKRKRQNRRAGGVDAAAATAEKIRAGDALDVKKSRFSIVEEDDEENEEMYVRASETDPRRYDLRIDIHRQCH</sequence>
<dbReference type="OrthoDB" id="40334at2759"/>
<gene>
    <name evidence="2" type="ORF">EW145_g2610</name>
</gene>
<protein>
    <submittedName>
        <fullName evidence="2">Uncharacterized protein</fullName>
    </submittedName>
</protein>
<dbReference type="EMBL" id="SGPK01000094">
    <property type="protein sequence ID" value="THH08582.1"/>
    <property type="molecule type" value="Genomic_DNA"/>
</dbReference>
<evidence type="ECO:0000313" key="3">
    <source>
        <dbReference type="Proteomes" id="UP000308199"/>
    </source>
</evidence>
<keyword evidence="3" id="KW-1185">Reference proteome</keyword>
<organism evidence="2 3">
    <name type="scientific">Phellinidium pouzarii</name>
    <dbReference type="NCBI Taxonomy" id="167371"/>
    <lineage>
        <taxon>Eukaryota</taxon>
        <taxon>Fungi</taxon>
        <taxon>Dikarya</taxon>
        <taxon>Basidiomycota</taxon>
        <taxon>Agaricomycotina</taxon>
        <taxon>Agaricomycetes</taxon>
        <taxon>Hymenochaetales</taxon>
        <taxon>Hymenochaetaceae</taxon>
        <taxon>Phellinidium</taxon>
    </lineage>
</organism>
<evidence type="ECO:0000256" key="1">
    <source>
        <dbReference type="SAM" id="MobiDB-lite"/>
    </source>
</evidence>
<dbReference type="PANTHER" id="PTHR28630:SF3">
    <property type="entry name" value="PEROXIREDOXIN-LIKE 2C"/>
    <property type="match status" value="1"/>
</dbReference>
<dbReference type="AlphaFoldDB" id="A0A4S4LA61"/>
<name>A0A4S4LA61_9AGAM</name>
<evidence type="ECO:0000313" key="2">
    <source>
        <dbReference type="EMBL" id="THH08582.1"/>
    </source>
</evidence>
<dbReference type="Proteomes" id="UP000308199">
    <property type="component" value="Unassembled WGS sequence"/>
</dbReference>
<dbReference type="PANTHER" id="PTHR28630">
    <property type="match status" value="1"/>
</dbReference>
<feature type="compositionally biased region" description="Polar residues" evidence="1">
    <location>
        <begin position="165"/>
        <end position="178"/>
    </location>
</feature>
<dbReference type="Pfam" id="PF13911">
    <property type="entry name" value="AhpC-TSA_2"/>
    <property type="match status" value="1"/>
</dbReference>
<dbReference type="InterPro" id="IPR032801">
    <property type="entry name" value="PXL2A/B/C"/>
</dbReference>
<accession>A0A4S4LA61</accession>